<dbReference type="RefSeq" id="WP_140588508.1">
    <property type="nucleotide sequence ID" value="NZ_VFWZ01000001.1"/>
</dbReference>
<dbReference type="SUPFAM" id="SSF48452">
    <property type="entry name" value="TPR-like"/>
    <property type="match status" value="2"/>
</dbReference>
<dbReference type="Pfam" id="PF06580">
    <property type="entry name" value="His_kinase"/>
    <property type="match status" value="1"/>
</dbReference>
<keyword evidence="3" id="KW-0472">Membrane</keyword>
<evidence type="ECO:0000256" key="3">
    <source>
        <dbReference type="SAM" id="Phobius"/>
    </source>
</evidence>
<dbReference type="SMART" id="SM00028">
    <property type="entry name" value="TPR"/>
    <property type="match status" value="3"/>
</dbReference>
<feature type="repeat" description="TPR" evidence="1">
    <location>
        <begin position="266"/>
        <end position="299"/>
    </location>
</feature>
<dbReference type="InterPro" id="IPR011990">
    <property type="entry name" value="TPR-like_helical_dom_sf"/>
</dbReference>
<dbReference type="PANTHER" id="PTHR34220">
    <property type="entry name" value="SENSOR HISTIDINE KINASE YPDA"/>
    <property type="match status" value="1"/>
</dbReference>
<dbReference type="PROSITE" id="PS50005">
    <property type="entry name" value="TPR"/>
    <property type="match status" value="3"/>
</dbReference>
<feature type="transmembrane region" description="Helical" evidence="3">
    <location>
        <begin position="379"/>
        <end position="399"/>
    </location>
</feature>
<reference evidence="5 6" key="1">
    <citation type="submission" date="2019-06" db="EMBL/GenBank/DDBJ databases">
        <authorList>
            <person name="Meng X."/>
        </authorList>
    </citation>
    <scope>NUCLEOTIDE SEQUENCE [LARGE SCALE GENOMIC DNA]</scope>
    <source>
        <strain evidence="5 6">M625</strain>
    </source>
</reference>
<feature type="coiled-coil region" evidence="2">
    <location>
        <begin position="337"/>
        <end position="368"/>
    </location>
</feature>
<dbReference type="EMBL" id="VFWZ01000001">
    <property type="protein sequence ID" value="TPN88728.1"/>
    <property type="molecule type" value="Genomic_DNA"/>
</dbReference>
<dbReference type="InterPro" id="IPR010559">
    <property type="entry name" value="Sig_transdc_His_kin_internal"/>
</dbReference>
<keyword evidence="3" id="KW-0812">Transmembrane</keyword>
<dbReference type="GO" id="GO:0016020">
    <property type="term" value="C:membrane"/>
    <property type="evidence" value="ECO:0007669"/>
    <property type="project" value="InterPro"/>
</dbReference>
<keyword evidence="3" id="KW-1133">Transmembrane helix</keyword>
<evidence type="ECO:0000256" key="2">
    <source>
        <dbReference type="SAM" id="Coils"/>
    </source>
</evidence>
<keyword evidence="2" id="KW-0175">Coiled coil</keyword>
<feature type="repeat" description="TPR" evidence="1">
    <location>
        <begin position="107"/>
        <end position="140"/>
    </location>
</feature>
<evidence type="ECO:0000313" key="6">
    <source>
        <dbReference type="Proteomes" id="UP000315540"/>
    </source>
</evidence>
<dbReference type="InterPro" id="IPR019734">
    <property type="entry name" value="TPR_rpt"/>
</dbReference>
<dbReference type="AlphaFoldDB" id="A0A504JLR2"/>
<evidence type="ECO:0000313" key="5">
    <source>
        <dbReference type="EMBL" id="TPN88728.1"/>
    </source>
</evidence>
<proteinExistence type="predicted"/>
<name>A0A504JLR2_9FLAO</name>
<dbReference type="SUPFAM" id="SSF55874">
    <property type="entry name" value="ATPase domain of HSP90 chaperone/DNA topoisomerase II/histidine kinase"/>
    <property type="match status" value="1"/>
</dbReference>
<feature type="repeat" description="TPR" evidence="1">
    <location>
        <begin position="147"/>
        <end position="180"/>
    </location>
</feature>
<dbReference type="Pfam" id="PF13181">
    <property type="entry name" value="TPR_8"/>
    <property type="match status" value="1"/>
</dbReference>
<dbReference type="PANTHER" id="PTHR34220:SF7">
    <property type="entry name" value="SENSOR HISTIDINE KINASE YPDA"/>
    <property type="match status" value="1"/>
</dbReference>
<dbReference type="Proteomes" id="UP000315540">
    <property type="component" value="Unassembled WGS sequence"/>
</dbReference>
<keyword evidence="1" id="KW-0802">TPR repeat</keyword>
<comment type="caution">
    <text evidence="5">The sequence shown here is derived from an EMBL/GenBank/DDBJ whole genome shotgun (WGS) entry which is preliminary data.</text>
</comment>
<gene>
    <name evidence="5" type="ORF">FHK87_00500</name>
</gene>
<dbReference type="OrthoDB" id="6190788at2"/>
<dbReference type="InterPro" id="IPR036890">
    <property type="entry name" value="HATPase_C_sf"/>
</dbReference>
<dbReference type="GO" id="GO:0000155">
    <property type="term" value="F:phosphorelay sensor kinase activity"/>
    <property type="evidence" value="ECO:0007669"/>
    <property type="project" value="InterPro"/>
</dbReference>
<dbReference type="InterPro" id="IPR050640">
    <property type="entry name" value="Bact_2-comp_sensor_kinase"/>
</dbReference>
<feature type="domain" description="Signal transduction histidine kinase internal region" evidence="4">
    <location>
        <begin position="417"/>
        <end position="492"/>
    </location>
</feature>
<evidence type="ECO:0000256" key="1">
    <source>
        <dbReference type="PROSITE-ProRule" id="PRU00339"/>
    </source>
</evidence>
<keyword evidence="6" id="KW-1185">Reference proteome</keyword>
<protein>
    <submittedName>
        <fullName evidence="5">Tetratricopeptide repeat protein</fullName>
    </submittedName>
</protein>
<sequence>MKILVYILFTGVFLITFSIQAQTSFDKLKEIEYNIVKSKEFMYKNVDSSLFYIEKALSLSQSIQNDTLIAKSNLQKSSVLITKGGFLKADSILQKNLSKALPKHLEGQTWHNLGTIQYYKQDFKKALSIYLKAAKILEETKNSKQLVGTYTNIGSINASLRNFENAQKYLERALPLSDFNENIRLQILVNLCTIYYEQKLFKKYLSSVKEAENLAKKYKSKSSLSVIYSNLSNYYSTYDIDYQASISYGKKALQLKKELNSVKSLNITYNNIGNAYLKNKEYKKAIQYLDSAMPGSKGVLRSYIYNNLKDSYVGLNDYKKAIYYADLKDKLKDSITETKQKEKVAELTEKYESEKKQQRIDILDAKNEIQALTISQQKYVLIAISVFIVLFAILGYFGFNNYKTKQQLDTLLLEQRLRKIQLNPHFLFNALQSIQNFIYQNDKEKSGSYLASYSKLIRLILEKSDDDFITVADDKLALQSYLDLQQLNLNNAFSYTIDSTEDIEEDFDTLPSLITQPFVENAVLHGLKNNTDGKINIEYYKENTTLFVSIVDNGKGYQNKKEDEKRLHKSMSMNIINEQLKNLNRTLKNFDGNIAVESSETGTKVILSFTTL</sequence>
<accession>A0A504JLR2</accession>
<evidence type="ECO:0000259" key="4">
    <source>
        <dbReference type="Pfam" id="PF06580"/>
    </source>
</evidence>
<dbReference type="Pfam" id="PF13424">
    <property type="entry name" value="TPR_12"/>
    <property type="match status" value="1"/>
</dbReference>
<organism evidence="5 6">
    <name type="scientific">Aquimarina algicola</name>
    <dbReference type="NCBI Taxonomy" id="2589995"/>
    <lineage>
        <taxon>Bacteria</taxon>
        <taxon>Pseudomonadati</taxon>
        <taxon>Bacteroidota</taxon>
        <taxon>Flavobacteriia</taxon>
        <taxon>Flavobacteriales</taxon>
        <taxon>Flavobacteriaceae</taxon>
        <taxon>Aquimarina</taxon>
    </lineage>
</organism>
<dbReference type="Gene3D" id="3.30.565.10">
    <property type="entry name" value="Histidine kinase-like ATPase, C-terminal domain"/>
    <property type="match status" value="1"/>
</dbReference>
<dbReference type="Gene3D" id="1.25.40.10">
    <property type="entry name" value="Tetratricopeptide repeat domain"/>
    <property type="match status" value="2"/>
</dbReference>